<dbReference type="AlphaFoldDB" id="A0A2D4F5B6"/>
<reference evidence="1" key="2">
    <citation type="submission" date="2017-11" db="EMBL/GenBank/DDBJ databases">
        <title>Coralsnake Venomics: Analyses of Venom Gland Transcriptomes and Proteomes of Six Brazilian Taxa.</title>
        <authorList>
            <person name="Aird S.D."/>
            <person name="Jorge da Silva N."/>
            <person name="Qiu L."/>
            <person name="Villar-Briones A."/>
            <person name="Aparecida-Saddi V."/>
            <person name="Campos-Telles M.P."/>
            <person name="Grau M."/>
            <person name="Mikheyev A.S."/>
        </authorList>
    </citation>
    <scope>NUCLEOTIDE SEQUENCE</scope>
    <source>
        <tissue evidence="1">Venom_gland</tissue>
    </source>
</reference>
<dbReference type="EMBL" id="IACJ01049419">
    <property type="protein sequence ID" value="LAA42691.1"/>
    <property type="molecule type" value="Transcribed_RNA"/>
</dbReference>
<proteinExistence type="predicted"/>
<organism evidence="1">
    <name type="scientific">Micrurus corallinus</name>
    <name type="common">Brazilian coral snake</name>
    <dbReference type="NCBI Taxonomy" id="54390"/>
    <lineage>
        <taxon>Eukaryota</taxon>
        <taxon>Metazoa</taxon>
        <taxon>Chordata</taxon>
        <taxon>Craniata</taxon>
        <taxon>Vertebrata</taxon>
        <taxon>Euteleostomi</taxon>
        <taxon>Lepidosauria</taxon>
        <taxon>Squamata</taxon>
        <taxon>Bifurcata</taxon>
        <taxon>Unidentata</taxon>
        <taxon>Episquamata</taxon>
        <taxon>Toxicofera</taxon>
        <taxon>Serpentes</taxon>
        <taxon>Colubroidea</taxon>
        <taxon>Elapidae</taxon>
        <taxon>Elapinae</taxon>
        <taxon>Micrurus</taxon>
    </lineage>
</organism>
<protein>
    <submittedName>
        <fullName evidence="1">Uncharacterized protein</fullName>
    </submittedName>
</protein>
<name>A0A2D4F5B6_MICCO</name>
<sequence length="99" mass="11974">MTWINYDIHLRVEECPDGWRCCSNYWNVILTCSFVVSKWEDRVFCWSQQSTAGLKVSRIWDGKKIIKKVRRKPKKNSHWFLTKLSTYEDCSFSQYEIKL</sequence>
<reference evidence="1" key="1">
    <citation type="submission" date="2017-07" db="EMBL/GenBank/DDBJ databases">
        <authorList>
            <person name="Mikheyev A."/>
            <person name="Grau M."/>
        </authorList>
    </citation>
    <scope>NUCLEOTIDE SEQUENCE</scope>
    <source>
        <tissue evidence="1">Venom_gland</tissue>
    </source>
</reference>
<accession>A0A2D4F5B6</accession>
<evidence type="ECO:0000313" key="1">
    <source>
        <dbReference type="EMBL" id="LAA42691.1"/>
    </source>
</evidence>